<dbReference type="Pfam" id="PF00990">
    <property type="entry name" value="GGDEF"/>
    <property type="match status" value="1"/>
</dbReference>
<dbReference type="SMART" id="SM00052">
    <property type="entry name" value="EAL"/>
    <property type="match status" value="1"/>
</dbReference>
<dbReference type="CDD" id="cd01948">
    <property type="entry name" value="EAL"/>
    <property type="match status" value="1"/>
</dbReference>
<dbReference type="InterPro" id="IPR035919">
    <property type="entry name" value="EAL_sf"/>
</dbReference>
<evidence type="ECO:0000313" key="4">
    <source>
        <dbReference type="Proteomes" id="UP000298763"/>
    </source>
</evidence>
<dbReference type="SUPFAM" id="SSF141868">
    <property type="entry name" value="EAL domain-like"/>
    <property type="match status" value="1"/>
</dbReference>
<dbReference type="PANTHER" id="PTHR33121:SF19">
    <property type="entry name" value="CYCLIC DI-GMP PHOSPHODIESTERASE PA2567"/>
    <property type="match status" value="1"/>
</dbReference>
<dbReference type="Gene3D" id="3.30.70.270">
    <property type="match status" value="1"/>
</dbReference>
<dbReference type="PROSITE" id="PS50883">
    <property type="entry name" value="EAL"/>
    <property type="match status" value="1"/>
</dbReference>
<organism evidence="3 4">
    <name type="scientific">Pseudoduganella umbonata</name>
    <dbReference type="NCBI Taxonomy" id="864828"/>
    <lineage>
        <taxon>Bacteria</taxon>
        <taxon>Pseudomonadati</taxon>
        <taxon>Pseudomonadota</taxon>
        <taxon>Betaproteobacteria</taxon>
        <taxon>Burkholderiales</taxon>
        <taxon>Oxalobacteraceae</taxon>
        <taxon>Telluria group</taxon>
        <taxon>Pseudoduganella</taxon>
    </lineage>
</organism>
<evidence type="ECO:0000259" key="1">
    <source>
        <dbReference type="PROSITE" id="PS50883"/>
    </source>
</evidence>
<dbReference type="InterPro" id="IPR050706">
    <property type="entry name" value="Cyclic-di-GMP_PDE-like"/>
</dbReference>
<dbReference type="Proteomes" id="UP000298763">
    <property type="component" value="Chromosome"/>
</dbReference>
<evidence type="ECO:0000259" key="2">
    <source>
        <dbReference type="PROSITE" id="PS50887"/>
    </source>
</evidence>
<reference evidence="3 4" key="1">
    <citation type="submission" date="2019-05" db="EMBL/GenBank/DDBJ databases">
        <title>Draft Genome Sequences of Six Type Strains of the Genus Massilia.</title>
        <authorList>
            <person name="Miess H."/>
            <person name="Frediansyhah A."/>
            <person name="Gross H."/>
        </authorList>
    </citation>
    <scope>NUCLEOTIDE SEQUENCE [LARGE SCALE GENOMIC DNA]</scope>
    <source>
        <strain evidence="3 4">DSMZ 26121</strain>
    </source>
</reference>
<feature type="domain" description="GGDEF" evidence="2">
    <location>
        <begin position="245"/>
        <end position="378"/>
    </location>
</feature>
<name>A0ABX5UBB8_9BURK</name>
<dbReference type="InterPro" id="IPR029016">
    <property type="entry name" value="GAF-like_dom_sf"/>
</dbReference>
<dbReference type="NCBIfam" id="TIGR00254">
    <property type="entry name" value="GGDEF"/>
    <property type="match status" value="1"/>
</dbReference>
<dbReference type="SUPFAM" id="SSF55073">
    <property type="entry name" value="Nucleotide cyclase"/>
    <property type="match status" value="1"/>
</dbReference>
<gene>
    <name evidence="3" type="ORF">FCL38_00520</name>
</gene>
<feature type="domain" description="EAL" evidence="1">
    <location>
        <begin position="385"/>
        <end position="639"/>
    </location>
</feature>
<accession>A0ABX5UBB8</accession>
<dbReference type="InterPro" id="IPR029787">
    <property type="entry name" value="Nucleotide_cyclase"/>
</dbReference>
<dbReference type="Pfam" id="PF00563">
    <property type="entry name" value="EAL"/>
    <property type="match status" value="1"/>
</dbReference>
<dbReference type="InterPro" id="IPR003018">
    <property type="entry name" value="GAF"/>
</dbReference>
<proteinExistence type="predicted"/>
<dbReference type="InterPro" id="IPR043128">
    <property type="entry name" value="Rev_trsase/Diguanyl_cyclase"/>
</dbReference>
<dbReference type="PANTHER" id="PTHR33121">
    <property type="entry name" value="CYCLIC DI-GMP PHOSPHODIESTERASE PDEF"/>
    <property type="match status" value="1"/>
</dbReference>
<dbReference type="CDD" id="cd01949">
    <property type="entry name" value="GGDEF"/>
    <property type="match status" value="1"/>
</dbReference>
<dbReference type="InterPro" id="IPR001633">
    <property type="entry name" value="EAL_dom"/>
</dbReference>
<dbReference type="Gene3D" id="3.30.450.40">
    <property type="match status" value="1"/>
</dbReference>
<dbReference type="InterPro" id="IPR000160">
    <property type="entry name" value="GGDEF_dom"/>
</dbReference>
<dbReference type="SUPFAM" id="SSF55781">
    <property type="entry name" value="GAF domain-like"/>
    <property type="match status" value="1"/>
</dbReference>
<protein>
    <submittedName>
        <fullName evidence="3">Sensor domain-containing phosphodiesterase</fullName>
    </submittedName>
</protein>
<dbReference type="PROSITE" id="PS50887">
    <property type="entry name" value="GGDEF"/>
    <property type="match status" value="1"/>
</dbReference>
<sequence length="641" mass="70005">MIYVIGYTAIFVQDVDENSEMRHYVRPPQPDDELDRLEALHAMQLLDTEPEEVFDRITRMACSALSVPVSLVSLVDKDRQWFKSSCGLQANETSRDVSFCGHAILSDAPFVIDDAGKDPRFAANPLVTGAPGIRFYAGVPIHAGSHRIGTLCIIDTVPRSLASRDLTLLKSLARTVEDLLYVRQVTLESVHSLNDWMSHYGAKSREHAQALRHLVLRDHLTGLPSRVAIDDAIVDIVADGAHHKGAALLAVIDIDNLSAVNQRFGHDVGDGLIALTAERLRQVSNNVDVAARIGGGMFAFLLRGAPDHRSAVDRLAQVHAAVNQPFIGSHGVIQCSLTTGYVPLGQQEGNSEALLDTAHEAVRQAKALGHGLMSAYNRSLGRLGHRALEYDLRAAISTDQFFLVYQPKIDFNSRALVGWEALLRWRHPSLGLIAPCDFIPVAEESGVIVPLGRWTLNEACRQLRAWLDAGKADAGVAVNLSPRQFLHGDIVEAVRTSLAAHGVPGSLLELELTETVAVCDIDRVIAIMHELKRLQVRLSIDDFGTGFSSLSYLMRLPVDILKIDRSFICQLVTDQRAQALVKGVIDICEGLGMRVIAEGVETIAQASLLSVLGCSTMQGYLFGRPMSPDQCEEARQPFADA</sequence>
<dbReference type="EMBL" id="CP040017">
    <property type="protein sequence ID" value="QCP09087.1"/>
    <property type="molecule type" value="Genomic_DNA"/>
</dbReference>
<dbReference type="Pfam" id="PF01590">
    <property type="entry name" value="GAF"/>
    <property type="match status" value="1"/>
</dbReference>
<dbReference type="SMART" id="SM00267">
    <property type="entry name" value="GGDEF"/>
    <property type="match status" value="1"/>
</dbReference>
<dbReference type="SMART" id="SM00065">
    <property type="entry name" value="GAF"/>
    <property type="match status" value="1"/>
</dbReference>
<keyword evidence="4" id="KW-1185">Reference proteome</keyword>
<evidence type="ECO:0000313" key="3">
    <source>
        <dbReference type="EMBL" id="QCP09087.1"/>
    </source>
</evidence>
<dbReference type="Gene3D" id="3.20.20.450">
    <property type="entry name" value="EAL domain"/>
    <property type="match status" value="1"/>
</dbReference>